<sequence length="257" mass="26698">MARPSEGAARGKPRKIVLVTGGGGGIGRAAAQALGTGGRHVVITDIDASAACETRRLVTASGGTADIVEANLEIAEETANVVEHAAAKGMLAGVVHCAAVFPQRTFARATITDFDQVMGLNFRAAFLLAKAAVPVMEVKGGALVLLTSGAVRLEGADTPFQRPFALYGASKAALDRWALGVAPELRDRGIALHTLTPGAFVETPGTRRIDRRAIPSLPIVPARQVGEAIAWLARNPRMSLAGRRLDATAFGHTWGPG</sequence>
<accession>A0ABW9UVV5</accession>
<dbReference type="PRINTS" id="PR00081">
    <property type="entry name" value="GDHRDH"/>
</dbReference>
<evidence type="ECO:0000313" key="5">
    <source>
        <dbReference type="Proteomes" id="UP000444401"/>
    </source>
</evidence>
<proteinExistence type="inferred from homology"/>
<keyword evidence="5" id="KW-1185">Reference proteome</keyword>
<dbReference type="Gene3D" id="3.40.50.720">
    <property type="entry name" value="NAD(P)-binding Rossmann-like Domain"/>
    <property type="match status" value="1"/>
</dbReference>
<gene>
    <name evidence="4" type="ORF">GRI72_01245</name>
</gene>
<dbReference type="PANTHER" id="PTHR43669">
    <property type="entry name" value="5-KETO-D-GLUCONATE 5-REDUCTASE"/>
    <property type="match status" value="1"/>
</dbReference>
<protein>
    <submittedName>
        <fullName evidence="4">SDR family NAD(P)-dependent oxidoreductase</fullName>
    </submittedName>
</protein>
<name>A0ABW9UVV5_9SPHN</name>
<reference evidence="4 5" key="1">
    <citation type="submission" date="2019-12" db="EMBL/GenBank/DDBJ databases">
        <title>Genomic-based taxomic classification of the family Erythrobacteraceae.</title>
        <authorList>
            <person name="Xu L."/>
        </authorList>
    </citation>
    <scope>NUCLEOTIDE SEQUENCE [LARGE SCALE GENOMIC DNA]</scope>
    <source>
        <strain evidence="4 5">H32</strain>
    </source>
</reference>
<dbReference type="InterPro" id="IPR036291">
    <property type="entry name" value="NAD(P)-bd_dom_sf"/>
</dbReference>
<dbReference type="Pfam" id="PF00106">
    <property type="entry name" value="adh_short"/>
    <property type="match status" value="1"/>
</dbReference>
<evidence type="ECO:0000313" key="4">
    <source>
        <dbReference type="EMBL" id="MXO67457.1"/>
    </source>
</evidence>
<dbReference type="Proteomes" id="UP000444401">
    <property type="component" value="Unassembled WGS sequence"/>
</dbReference>
<dbReference type="InterPro" id="IPR002347">
    <property type="entry name" value="SDR_fam"/>
</dbReference>
<evidence type="ECO:0000256" key="2">
    <source>
        <dbReference type="ARBA" id="ARBA00023002"/>
    </source>
</evidence>
<dbReference type="CDD" id="cd05233">
    <property type="entry name" value="SDR_c"/>
    <property type="match status" value="1"/>
</dbReference>
<feature type="domain" description="Ketoreductase" evidence="3">
    <location>
        <begin position="15"/>
        <end position="198"/>
    </location>
</feature>
<organism evidence="4 5">
    <name type="scientific">Pelagerythrobacter marinus</name>
    <dbReference type="NCBI Taxonomy" id="538382"/>
    <lineage>
        <taxon>Bacteria</taxon>
        <taxon>Pseudomonadati</taxon>
        <taxon>Pseudomonadota</taxon>
        <taxon>Alphaproteobacteria</taxon>
        <taxon>Sphingomonadales</taxon>
        <taxon>Erythrobacteraceae</taxon>
        <taxon>Pelagerythrobacter</taxon>
    </lineage>
</organism>
<evidence type="ECO:0000259" key="3">
    <source>
        <dbReference type="SMART" id="SM00822"/>
    </source>
</evidence>
<keyword evidence="2" id="KW-0560">Oxidoreductase</keyword>
<dbReference type="InterPro" id="IPR057326">
    <property type="entry name" value="KR_dom"/>
</dbReference>
<dbReference type="RefSeq" id="WP_160732112.1">
    <property type="nucleotide sequence ID" value="NZ_WTYO01000001.1"/>
</dbReference>
<dbReference type="SMART" id="SM00822">
    <property type="entry name" value="PKS_KR"/>
    <property type="match status" value="1"/>
</dbReference>
<comment type="caution">
    <text evidence="4">The sequence shown here is derived from an EMBL/GenBank/DDBJ whole genome shotgun (WGS) entry which is preliminary data.</text>
</comment>
<dbReference type="SUPFAM" id="SSF51735">
    <property type="entry name" value="NAD(P)-binding Rossmann-fold domains"/>
    <property type="match status" value="1"/>
</dbReference>
<comment type="similarity">
    <text evidence="1">Belongs to the short-chain dehydrogenases/reductases (SDR) family.</text>
</comment>
<evidence type="ECO:0000256" key="1">
    <source>
        <dbReference type="ARBA" id="ARBA00006484"/>
    </source>
</evidence>
<dbReference type="EMBL" id="WTYO01000001">
    <property type="protein sequence ID" value="MXO67457.1"/>
    <property type="molecule type" value="Genomic_DNA"/>
</dbReference>
<dbReference type="PANTHER" id="PTHR43669:SF3">
    <property type="entry name" value="ALCOHOL DEHYDROGENASE, PUTATIVE (AFU_ORTHOLOGUE AFUA_3G03445)-RELATED"/>
    <property type="match status" value="1"/>
</dbReference>